<gene>
    <name evidence="6" type="primary">sbcC</name>
    <name evidence="6" type="ORF">J41TS12_13310</name>
</gene>
<keyword evidence="7" id="KW-1185">Reference proteome</keyword>
<comment type="caution">
    <text evidence="6">The sequence shown here is derived from an EMBL/GenBank/DDBJ whole genome shotgun (WGS) entry which is preliminary data.</text>
</comment>
<dbReference type="PANTHER" id="PTHR32114">
    <property type="entry name" value="ABC TRANSPORTER ABCH.3"/>
    <property type="match status" value="1"/>
</dbReference>
<evidence type="ECO:0000256" key="5">
    <source>
        <dbReference type="SAM" id="MobiDB-lite"/>
    </source>
</evidence>
<dbReference type="Proteomes" id="UP000681162">
    <property type="component" value="Unassembled WGS sequence"/>
</dbReference>
<evidence type="ECO:0000256" key="2">
    <source>
        <dbReference type="ARBA" id="ARBA00011322"/>
    </source>
</evidence>
<dbReference type="EMBL" id="BORR01000004">
    <property type="protein sequence ID" value="GIO36470.1"/>
    <property type="molecule type" value="Genomic_DNA"/>
</dbReference>
<sequence>MKPIKLTMTAFGPYKDTEIIEFGELAENRLFVVSGNTGAGKTSIFDAICFALYGSASGEDRNDSRMLRSHFAEDQVHTSVELEFELKGQVYRVFRQLAHVKEGNKGATGDRYELYQLSGGEPVPLTDRFIVTQVDDKIRQLIGLTREQFSQIVMLPQGEFRKLLTSETEDKEEILRRIFRTGIYKHVADQLNVKRKEMQQIGLALQQTRDGYIDHIKKMIPVREGSLLEHVFQQEFCNAHQVLEALSEEVLYYEELTKQLKGKLEQETAQHRQLAEHYHQAKALNAQFDLLDQLSGKLHQLAAEEPAMQELEQRLKLATQAVQLQVHEQHYQEAVDELARRTKLLAEAEAALHQTQQQLGEAETAFKAEEQLALVRENQARELERLQGYLPKVEELRKKEQVVRELDAEVKQGTRSLEEQQRILEELARDRQKLSEEIGASEARTAELPAVTDKLRLLREQAKLIQELTKLNASLKGQLQLQIELRKAFEQGDQAYRKLEERWIGGQAGLLARHLHPGEACPVCGSIEHPQKAETQQDIPDREELERLRQARSDAERKYLEAEAGRKTLQQQLEEKEALAREQGISLDQLEHLFERLVQQGRQLAEAEKQLKEELAGMPARKQQLAALERSQEDTRTAREQLQQQWGELRTTFARESALLEQLLAEVPEELRSLEQLKQGILQADQRKQQLEASWQEAQRRYREAQDRSLQATETRKHAERLKNDTETACKRSQLSYREALERAGFASEDQYKEAKLPESTFLELQQQLEEYKSEVALNRKRLEELSAELAGKERLMLSQLEEQMRELEQRIEATRAGSMDAGEKLRKCLESGEQIQAAEAKWQEAEREYQLVRGLHDVIRGENSKKLSFERYLQVEFLEQIIHQANQRLQRVSGGQYYLIRSDRMEKRGKQSGLGFDVYDNYTGQLRDVKTLSGGEKFNASLCLALGMADVIQAYEGGISLETMFIDEGFGSLDEESLNKAIDTLIDLQQTGRMIGVISHVQELKQAIPAILEVKKTKDGHSYTQFIIR</sequence>
<evidence type="ECO:0000313" key="7">
    <source>
        <dbReference type="Proteomes" id="UP000681162"/>
    </source>
</evidence>
<dbReference type="Pfam" id="PF13558">
    <property type="entry name" value="SbcC_Walker_B"/>
    <property type="match status" value="1"/>
</dbReference>
<proteinExistence type="inferred from homology"/>
<evidence type="ECO:0000313" key="6">
    <source>
        <dbReference type="EMBL" id="GIO36470.1"/>
    </source>
</evidence>
<dbReference type="AlphaFoldDB" id="A0A919XU56"/>
<dbReference type="RefSeq" id="WP_212938829.1">
    <property type="nucleotide sequence ID" value="NZ_BORR01000004.1"/>
</dbReference>
<dbReference type="InterPro" id="IPR027417">
    <property type="entry name" value="P-loop_NTPase"/>
</dbReference>
<dbReference type="PANTHER" id="PTHR32114:SF2">
    <property type="entry name" value="ABC TRANSPORTER ABCH.3"/>
    <property type="match status" value="1"/>
</dbReference>
<feature type="coiled-coil region" evidence="4">
    <location>
        <begin position="762"/>
        <end position="818"/>
    </location>
</feature>
<protein>
    <recommendedName>
        <fullName evidence="3">Nuclease SbcCD subunit C</fullName>
    </recommendedName>
</protein>
<dbReference type="Gene3D" id="3.40.50.300">
    <property type="entry name" value="P-loop containing nucleotide triphosphate hydrolases"/>
    <property type="match status" value="2"/>
</dbReference>
<feature type="compositionally biased region" description="Basic and acidic residues" evidence="5">
    <location>
        <begin position="714"/>
        <end position="727"/>
    </location>
</feature>
<accession>A0A919XU56</accession>
<feature type="region of interest" description="Disordered" evidence="5">
    <location>
        <begin position="706"/>
        <end position="727"/>
    </location>
</feature>
<evidence type="ECO:0000256" key="1">
    <source>
        <dbReference type="ARBA" id="ARBA00006930"/>
    </source>
</evidence>
<feature type="coiled-coil region" evidence="4">
    <location>
        <begin position="410"/>
        <end position="478"/>
    </location>
</feature>
<organism evidence="6 7">
    <name type="scientific">Paenibacillus antibioticophila</name>
    <dbReference type="NCBI Taxonomy" id="1274374"/>
    <lineage>
        <taxon>Bacteria</taxon>
        <taxon>Bacillati</taxon>
        <taxon>Bacillota</taxon>
        <taxon>Bacilli</taxon>
        <taxon>Bacillales</taxon>
        <taxon>Paenibacillaceae</taxon>
        <taxon>Paenibacillus</taxon>
    </lineage>
</organism>
<keyword evidence="4" id="KW-0175">Coiled coil</keyword>
<name>A0A919XU56_9BACL</name>
<feature type="coiled-coil region" evidence="4">
    <location>
        <begin position="545"/>
        <end position="645"/>
    </location>
</feature>
<evidence type="ECO:0000256" key="3">
    <source>
        <dbReference type="ARBA" id="ARBA00013368"/>
    </source>
</evidence>
<reference evidence="6 7" key="1">
    <citation type="submission" date="2021-03" db="EMBL/GenBank/DDBJ databases">
        <title>Antimicrobial resistance genes in bacteria isolated from Japanese honey, and their potential for conferring macrolide and lincosamide resistance in the American foulbrood pathogen Paenibacillus larvae.</title>
        <authorList>
            <person name="Okamoto M."/>
            <person name="Kumagai M."/>
            <person name="Kanamori H."/>
            <person name="Takamatsu D."/>
        </authorList>
    </citation>
    <scope>NUCLEOTIDE SEQUENCE [LARGE SCALE GENOMIC DNA]</scope>
    <source>
        <strain evidence="6 7">J41TS12</strain>
    </source>
</reference>
<dbReference type="SUPFAM" id="SSF52540">
    <property type="entry name" value="P-loop containing nucleoside triphosphate hydrolases"/>
    <property type="match status" value="1"/>
</dbReference>
<evidence type="ECO:0000256" key="4">
    <source>
        <dbReference type="SAM" id="Coils"/>
    </source>
</evidence>
<comment type="subunit">
    <text evidence="2">Heterodimer of SbcC and SbcD.</text>
</comment>
<comment type="similarity">
    <text evidence="1">Belongs to the SMC family. SbcC subfamily.</text>
</comment>
<feature type="coiled-coil region" evidence="4">
    <location>
        <begin position="308"/>
        <end position="372"/>
    </location>
</feature>